<dbReference type="RefSeq" id="WP_245415195.1">
    <property type="nucleotide sequence ID" value="NZ_QGTR01000001.1"/>
</dbReference>
<sequence length="319" mass="34030">MARHPSSRPHLLKLSSLMAISLVLGSCSGSDVLAPPGELLSLERANPVIAPEPQPAFSYPVAVPMQSSGGGNLAEGQVAQPVVTGIGTDSPQLAGAAPDPVVITEPVDATPEAQKVGFLPRFSNPAQTPAWAGGMPAAEKACRQRLKRLGVRFRDIPAINPGRSCNIDYPIELTALSGGIEIKPAAKLNCQITEAFAQWVKNELAPSVRVRYVAGISSINQLSSYSCRTMNSVKGAAMSEHSHGNAIDVGKITLNSGTSISVRKPGFFAFREKNLLNTVRADSCKYFSTVLGPGSDVHHKDHFHFDLRQRKSGYRHCSL</sequence>
<evidence type="ECO:0000256" key="1">
    <source>
        <dbReference type="SAM" id="SignalP"/>
    </source>
</evidence>
<evidence type="ECO:0000313" key="4">
    <source>
        <dbReference type="Proteomes" id="UP000246352"/>
    </source>
</evidence>
<gene>
    <name evidence="3" type="ORF">DFR52_1011222</name>
</gene>
<proteinExistence type="predicted"/>
<organism evidence="3 4">
    <name type="scientific">Hoeflea marina</name>
    <dbReference type="NCBI Taxonomy" id="274592"/>
    <lineage>
        <taxon>Bacteria</taxon>
        <taxon>Pseudomonadati</taxon>
        <taxon>Pseudomonadota</taxon>
        <taxon>Alphaproteobacteria</taxon>
        <taxon>Hyphomicrobiales</taxon>
        <taxon>Rhizobiaceae</taxon>
        <taxon>Hoeflea</taxon>
    </lineage>
</organism>
<dbReference type="Gene3D" id="3.30.1380.10">
    <property type="match status" value="1"/>
</dbReference>
<dbReference type="Proteomes" id="UP000246352">
    <property type="component" value="Unassembled WGS sequence"/>
</dbReference>
<name>A0A317PSS8_9HYPH</name>
<reference evidence="3 4" key="1">
    <citation type="submission" date="2018-05" db="EMBL/GenBank/DDBJ databases">
        <title>Genomic Encyclopedia of Type Strains, Phase IV (KMG-IV): sequencing the most valuable type-strain genomes for metagenomic binning, comparative biology and taxonomic classification.</title>
        <authorList>
            <person name="Goeker M."/>
        </authorList>
    </citation>
    <scope>NUCLEOTIDE SEQUENCE [LARGE SCALE GENOMIC DNA]</scope>
    <source>
        <strain evidence="3 4">DSM 16791</strain>
    </source>
</reference>
<protein>
    <recommendedName>
        <fullName evidence="2">Extensin-like C-terminal domain-containing protein</fullName>
    </recommendedName>
</protein>
<feature type="domain" description="Extensin-like C-terminal" evidence="2">
    <location>
        <begin position="141"/>
        <end position="317"/>
    </location>
</feature>
<dbReference type="Pfam" id="PF06904">
    <property type="entry name" value="Extensin-like_C"/>
    <property type="match status" value="1"/>
</dbReference>
<feature type="chain" id="PRO_5016404109" description="Extensin-like C-terminal domain-containing protein" evidence="1">
    <location>
        <begin position="30"/>
        <end position="319"/>
    </location>
</feature>
<comment type="caution">
    <text evidence="3">The sequence shown here is derived from an EMBL/GenBank/DDBJ whole genome shotgun (WGS) entry which is preliminary data.</text>
</comment>
<feature type="signal peptide" evidence="1">
    <location>
        <begin position="1"/>
        <end position="29"/>
    </location>
</feature>
<keyword evidence="1" id="KW-0732">Signal</keyword>
<dbReference type="InterPro" id="IPR009045">
    <property type="entry name" value="Zn_M74/Hedgehog-like"/>
</dbReference>
<dbReference type="EMBL" id="QGTR01000001">
    <property type="protein sequence ID" value="PWW04523.1"/>
    <property type="molecule type" value="Genomic_DNA"/>
</dbReference>
<dbReference type="InterPro" id="IPR009683">
    <property type="entry name" value="Extensin-like_C"/>
</dbReference>
<evidence type="ECO:0000259" key="2">
    <source>
        <dbReference type="Pfam" id="PF06904"/>
    </source>
</evidence>
<dbReference type="AlphaFoldDB" id="A0A317PSS8"/>
<keyword evidence="4" id="KW-1185">Reference proteome</keyword>
<dbReference type="PROSITE" id="PS51257">
    <property type="entry name" value="PROKAR_LIPOPROTEIN"/>
    <property type="match status" value="1"/>
</dbReference>
<evidence type="ECO:0000313" key="3">
    <source>
        <dbReference type="EMBL" id="PWW04523.1"/>
    </source>
</evidence>
<accession>A0A317PSS8</accession>